<organism evidence="1">
    <name type="scientific">freshwater metagenome</name>
    <dbReference type="NCBI Taxonomy" id="449393"/>
    <lineage>
        <taxon>unclassified sequences</taxon>
        <taxon>metagenomes</taxon>
        <taxon>ecological metagenomes</taxon>
    </lineage>
</organism>
<evidence type="ECO:0000313" key="1">
    <source>
        <dbReference type="EMBL" id="CAB4960788.1"/>
    </source>
</evidence>
<accession>A0A6J7KWK0</accession>
<name>A0A6J7KWK0_9ZZZZ</name>
<gene>
    <name evidence="1" type="ORF">UFOPK3772_02188</name>
</gene>
<sequence length="483" mass="53337">MSSEFEGGTTRPLRILHVGNIANNAYLSAKAQRAHGLDAVVVSPRPPFIMGFPEWEELSFHVHDQNHLDGVIGGSEFQSPDWFVSGSWDHIRTKVGARWGQDLPPHAASLRSPRYFTERGLDIAWPWIRQMLTSVIPPKWKPRLASTLLYSARRRLANTRAITETLAFADIVHLYGPYADVAEFAPPGKPIVALEHGTLRDFVWASLPASRASAHGYLVADRVMLTNQDCLAPSIRLGISPERIIKGPHSSFAEPLLRARRARQQWLAQAGSPDRTILIPARHTQPSAVDVGKGTDEILTCISFIADRFADVTFQLVDWGDFSIRSKHVLRKAGLDTRVQWLPLLSRQLLQSYMANALCVIDQLTIPAYGGITSDCLGIGVPVITAHDCGIDSAYFGSCAPVLPSGSSAATLKESERVLLPSFDQNRYFFEATTWYDHFLGSDIALNASLTAYAGLTKPDRLPDKRPVPPLPSDVLTFARHLP</sequence>
<dbReference type="EMBL" id="CAFBNE010000076">
    <property type="protein sequence ID" value="CAB4960788.1"/>
    <property type="molecule type" value="Genomic_DNA"/>
</dbReference>
<dbReference type="AlphaFoldDB" id="A0A6J7KWK0"/>
<protein>
    <submittedName>
        <fullName evidence="1">Unannotated protein</fullName>
    </submittedName>
</protein>
<proteinExistence type="predicted"/>
<dbReference type="SUPFAM" id="SSF53756">
    <property type="entry name" value="UDP-Glycosyltransferase/glycogen phosphorylase"/>
    <property type="match status" value="1"/>
</dbReference>
<reference evidence="1" key="1">
    <citation type="submission" date="2020-05" db="EMBL/GenBank/DDBJ databases">
        <authorList>
            <person name="Chiriac C."/>
            <person name="Salcher M."/>
            <person name="Ghai R."/>
            <person name="Kavagutti S V."/>
        </authorList>
    </citation>
    <scope>NUCLEOTIDE SEQUENCE</scope>
</reference>
<dbReference type="Gene3D" id="3.40.50.2000">
    <property type="entry name" value="Glycogen Phosphorylase B"/>
    <property type="match status" value="2"/>
</dbReference>